<feature type="compositionally biased region" description="Basic and acidic residues" evidence="2">
    <location>
        <begin position="1"/>
        <end position="13"/>
    </location>
</feature>
<feature type="coiled-coil region" evidence="1">
    <location>
        <begin position="322"/>
        <end position="376"/>
    </location>
</feature>
<keyword evidence="5" id="KW-1185">Reference proteome</keyword>
<keyword evidence="3" id="KW-0812">Transmembrane</keyword>
<evidence type="ECO:0000256" key="3">
    <source>
        <dbReference type="SAM" id="Phobius"/>
    </source>
</evidence>
<evidence type="ECO:0000256" key="1">
    <source>
        <dbReference type="SAM" id="Coils"/>
    </source>
</evidence>
<sequence length="424" mass="48632">MEKNEQQDPDYHHGYSSGMDRANPEIYEGYLSSVVSYDRLRHLITDYREELKEADQDFRQTREEQLQTYGALQQHVGKLDAIQKEVGRQDRQVQETEAEIEELEDRYRKAAPKYSLFAGLLYFVAGLSFVAGDLIISHEIVAYALNIRNTTEAWFFAVGLAMVSILLKPVYDRLIEGPYLQNQESSRKLYAVFKLTLAVFSILTLFILGWFRYEAYRTDKLKQAITQNVKNLQLQQSDPNSSAAIQQVEKQLQQVDVLNQGLVTSPFALASFVLSGVLFAVAGAVCLGISFPVLQGFWFRWLQAGPRLKRLKKLRAGQLQALSETEQGMTEHQIRKETLENKLETLTPLADLDQRRKDLREIIRKLEEECKVAEINRRIAAFNDGFSKGEHARSQMDEDEWKQSRNGIKTNGHHTEPKVNGESH</sequence>
<evidence type="ECO:0000256" key="2">
    <source>
        <dbReference type="SAM" id="MobiDB-lite"/>
    </source>
</evidence>
<feature type="transmembrane region" description="Helical" evidence="3">
    <location>
        <begin position="192"/>
        <end position="211"/>
    </location>
</feature>
<evidence type="ECO:0000313" key="5">
    <source>
        <dbReference type="Proteomes" id="UP000198901"/>
    </source>
</evidence>
<dbReference type="Proteomes" id="UP000198901">
    <property type="component" value="Unassembled WGS sequence"/>
</dbReference>
<keyword evidence="1" id="KW-0175">Coiled coil</keyword>
<feature type="region of interest" description="Disordered" evidence="2">
    <location>
        <begin position="389"/>
        <end position="424"/>
    </location>
</feature>
<protein>
    <submittedName>
        <fullName evidence="4">Uncharacterized protein</fullName>
    </submittedName>
</protein>
<name>A0A1G9KSQ7_9BACT</name>
<dbReference type="EMBL" id="FNGS01000002">
    <property type="protein sequence ID" value="SDL52527.1"/>
    <property type="molecule type" value="Genomic_DNA"/>
</dbReference>
<dbReference type="OrthoDB" id="936599at2"/>
<feature type="transmembrane region" description="Helical" evidence="3">
    <location>
        <begin position="153"/>
        <end position="171"/>
    </location>
</feature>
<feature type="transmembrane region" description="Helical" evidence="3">
    <location>
        <begin position="267"/>
        <end position="294"/>
    </location>
</feature>
<gene>
    <name evidence="4" type="ORF">SAMN04488090_1119</name>
</gene>
<feature type="compositionally biased region" description="Basic and acidic residues" evidence="2">
    <location>
        <begin position="413"/>
        <end position="424"/>
    </location>
</feature>
<dbReference type="AlphaFoldDB" id="A0A1G9KSQ7"/>
<feature type="transmembrane region" description="Helical" evidence="3">
    <location>
        <begin position="116"/>
        <end position="141"/>
    </location>
</feature>
<dbReference type="STRING" id="563176.SAMN04488090_1119"/>
<keyword evidence="3" id="KW-1133">Transmembrane helix</keyword>
<feature type="coiled-coil region" evidence="1">
    <location>
        <begin position="37"/>
        <end position="113"/>
    </location>
</feature>
<dbReference type="RefSeq" id="WP_093198847.1">
    <property type="nucleotide sequence ID" value="NZ_FNGS01000002.1"/>
</dbReference>
<feature type="region of interest" description="Disordered" evidence="2">
    <location>
        <begin position="1"/>
        <end position="22"/>
    </location>
</feature>
<accession>A0A1G9KSQ7</accession>
<reference evidence="4 5" key="1">
    <citation type="submission" date="2016-10" db="EMBL/GenBank/DDBJ databases">
        <authorList>
            <person name="de Groot N.N."/>
        </authorList>
    </citation>
    <scope>NUCLEOTIDE SEQUENCE [LARGE SCALE GENOMIC DNA]</scope>
    <source>
        <strain evidence="4 5">DSM 21668</strain>
    </source>
</reference>
<proteinExistence type="predicted"/>
<organism evidence="4 5">
    <name type="scientific">Siphonobacter aquaeclarae</name>
    <dbReference type="NCBI Taxonomy" id="563176"/>
    <lineage>
        <taxon>Bacteria</taxon>
        <taxon>Pseudomonadati</taxon>
        <taxon>Bacteroidota</taxon>
        <taxon>Cytophagia</taxon>
        <taxon>Cytophagales</taxon>
        <taxon>Cytophagaceae</taxon>
        <taxon>Siphonobacter</taxon>
    </lineage>
</organism>
<keyword evidence="3" id="KW-0472">Membrane</keyword>
<evidence type="ECO:0000313" key="4">
    <source>
        <dbReference type="EMBL" id="SDL52527.1"/>
    </source>
</evidence>